<feature type="transmembrane region" description="Helical" evidence="8">
    <location>
        <begin position="232"/>
        <end position="261"/>
    </location>
</feature>
<feature type="transmembrane region" description="Helical" evidence="8">
    <location>
        <begin position="100"/>
        <end position="123"/>
    </location>
</feature>
<feature type="transmembrane region" description="Helical" evidence="8">
    <location>
        <begin position="150"/>
        <end position="182"/>
    </location>
</feature>
<dbReference type="PANTHER" id="PTHR33908:SF11">
    <property type="entry name" value="MEMBRANE PROTEIN"/>
    <property type="match status" value="1"/>
</dbReference>
<feature type="transmembrane region" description="Helical" evidence="8">
    <location>
        <begin position="290"/>
        <end position="308"/>
    </location>
</feature>
<evidence type="ECO:0000313" key="10">
    <source>
        <dbReference type="Proteomes" id="UP000232587"/>
    </source>
</evidence>
<comment type="subcellular location">
    <subcellularLocation>
        <location evidence="1">Cell membrane</location>
        <topology evidence="1">Multi-pass membrane protein</topology>
    </subcellularLocation>
</comment>
<dbReference type="GO" id="GO:0005886">
    <property type="term" value="C:plasma membrane"/>
    <property type="evidence" value="ECO:0007669"/>
    <property type="project" value="UniProtKB-SubCell"/>
</dbReference>
<keyword evidence="6 8" id="KW-1133">Transmembrane helix</keyword>
<feature type="transmembrane region" description="Helical" evidence="8">
    <location>
        <begin position="268"/>
        <end position="284"/>
    </location>
</feature>
<sequence>MTNTTRPADWLGIGLAALTGVIHLVLAGRYDLFRDELYFIVCGQHPAFGYADQPPLVPLIAAALYDIGGTAFWVRLPSVIAAAALAFVTVRLARGLGGGLLAATLAGLSVAVAPVLMGLTAILSTSSFDPLAFTLIAALLLRGIGGDDRALLWAGVTAGIILQVKYSLLLWAVGLAVGILLFERDLLRRKALWLGVGIAAVIAAPSFAWQALHGFPFLDLSAAARDKNAEVAFGAFIANQAFIMNPVLAPVWIVGMVAPFVDAGLRRLRFLVAAYAVTFVLVRLGGGKDYYLAALYPAFFASGAVWLAARARARWQAWLLAGWIAAAIALSAVIAPLALPILSPDRLEAYMLRTGLAPQAQEKSFAGTVLPQVFADQLGWHAFTEQVGQTWRFVTPADRARTAILTDNYGEAAALDLYGKRFGLPRALSGHNHYHFLGLRGQNPQNLIVITDEPARLAKVCTHADVVGTTWARFAMAHENDKAIVWCQGLRQPLATLWPQIRQLE</sequence>
<evidence type="ECO:0000256" key="4">
    <source>
        <dbReference type="ARBA" id="ARBA00022679"/>
    </source>
</evidence>
<dbReference type="PANTHER" id="PTHR33908">
    <property type="entry name" value="MANNOSYLTRANSFERASE YKCB-RELATED"/>
    <property type="match status" value="1"/>
</dbReference>
<organism evidence="9 10">
    <name type="scientific">Novosphingobium kunmingense</name>
    <dbReference type="NCBI Taxonomy" id="1211806"/>
    <lineage>
        <taxon>Bacteria</taxon>
        <taxon>Pseudomonadati</taxon>
        <taxon>Pseudomonadota</taxon>
        <taxon>Alphaproteobacteria</taxon>
        <taxon>Sphingomonadales</taxon>
        <taxon>Sphingomonadaceae</taxon>
        <taxon>Novosphingobium</taxon>
    </lineage>
</organism>
<dbReference type="Proteomes" id="UP000232587">
    <property type="component" value="Unassembled WGS sequence"/>
</dbReference>
<dbReference type="EMBL" id="PHUF01000005">
    <property type="protein sequence ID" value="PKB14269.1"/>
    <property type="molecule type" value="Genomic_DNA"/>
</dbReference>
<evidence type="ECO:0000256" key="3">
    <source>
        <dbReference type="ARBA" id="ARBA00022676"/>
    </source>
</evidence>
<reference evidence="9 10" key="1">
    <citation type="submission" date="2017-11" db="EMBL/GenBank/DDBJ databases">
        <title>Genomic Encyclopedia of Type Strains, Phase III (KMG-III): the genomes of soil and plant-associated and newly described type strains.</title>
        <authorList>
            <person name="Whitman W."/>
        </authorList>
    </citation>
    <scope>NUCLEOTIDE SEQUENCE [LARGE SCALE GENOMIC DNA]</scope>
    <source>
        <strain evidence="9 10">CGMCC 1.12274</strain>
    </source>
</reference>
<evidence type="ECO:0000256" key="7">
    <source>
        <dbReference type="ARBA" id="ARBA00023136"/>
    </source>
</evidence>
<keyword evidence="3 9" id="KW-0328">Glycosyltransferase</keyword>
<evidence type="ECO:0000256" key="8">
    <source>
        <dbReference type="SAM" id="Phobius"/>
    </source>
</evidence>
<comment type="caution">
    <text evidence="9">The sequence shown here is derived from an EMBL/GenBank/DDBJ whole genome shotgun (WGS) entry which is preliminary data.</text>
</comment>
<dbReference type="GO" id="GO:0009103">
    <property type="term" value="P:lipopolysaccharide biosynthetic process"/>
    <property type="evidence" value="ECO:0007669"/>
    <property type="project" value="UniProtKB-ARBA"/>
</dbReference>
<dbReference type="OrthoDB" id="9811222at2"/>
<evidence type="ECO:0000256" key="1">
    <source>
        <dbReference type="ARBA" id="ARBA00004651"/>
    </source>
</evidence>
<accession>A0A2N0H5P9</accession>
<evidence type="ECO:0000256" key="6">
    <source>
        <dbReference type="ARBA" id="ARBA00022989"/>
    </source>
</evidence>
<feature type="transmembrane region" description="Helical" evidence="8">
    <location>
        <begin position="320"/>
        <end position="342"/>
    </location>
</feature>
<proteinExistence type="predicted"/>
<feature type="transmembrane region" description="Helical" evidence="8">
    <location>
        <begin position="191"/>
        <end position="212"/>
    </location>
</feature>
<name>A0A2N0H5P9_9SPHN</name>
<protein>
    <submittedName>
        <fullName evidence="9">Dolichyl-phosphate-mannose-protein mannosyltransferase</fullName>
    </submittedName>
</protein>
<evidence type="ECO:0000256" key="5">
    <source>
        <dbReference type="ARBA" id="ARBA00022692"/>
    </source>
</evidence>
<keyword evidence="7 8" id="KW-0472">Membrane</keyword>
<keyword evidence="5 8" id="KW-0812">Transmembrane</keyword>
<gene>
    <name evidence="9" type="ORF">B0I00_2901</name>
</gene>
<keyword evidence="10" id="KW-1185">Reference proteome</keyword>
<dbReference type="InterPro" id="IPR050297">
    <property type="entry name" value="LipidA_mod_glycosyltrf_83"/>
</dbReference>
<dbReference type="GO" id="GO:0016763">
    <property type="term" value="F:pentosyltransferase activity"/>
    <property type="evidence" value="ECO:0007669"/>
    <property type="project" value="TreeGrafter"/>
</dbReference>
<evidence type="ECO:0000256" key="2">
    <source>
        <dbReference type="ARBA" id="ARBA00022475"/>
    </source>
</evidence>
<evidence type="ECO:0000313" key="9">
    <source>
        <dbReference type="EMBL" id="PKB14269.1"/>
    </source>
</evidence>
<feature type="transmembrane region" description="Helical" evidence="8">
    <location>
        <begin position="72"/>
        <end position="93"/>
    </location>
</feature>
<keyword evidence="2" id="KW-1003">Cell membrane</keyword>
<dbReference type="AlphaFoldDB" id="A0A2N0H5P9"/>
<keyword evidence="4 9" id="KW-0808">Transferase</keyword>